<dbReference type="Pfam" id="PF01483">
    <property type="entry name" value="P_proprotein"/>
    <property type="match status" value="1"/>
</dbReference>
<dbReference type="InterPro" id="IPR000601">
    <property type="entry name" value="PKD_dom"/>
</dbReference>
<evidence type="ECO:0000259" key="5">
    <source>
        <dbReference type="PROSITE" id="PS50093"/>
    </source>
</evidence>
<evidence type="ECO:0000259" key="6">
    <source>
        <dbReference type="PROSITE" id="PS50240"/>
    </source>
</evidence>
<protein>
    <submittedName>
        <fullName evidence="8">Proprotein convertase P-domain-containing protein</fullName>
    </submittedName>
</protein>
<dbReference type="InterPro" id="IPR035986">
    <property type="entry name" value="PKD_dom_sf"/>
</dbReference>
<dbReference type="InterPro" id="IPR013783">
    <property type="entry name" value="Ig-like_fold"/>
</dbReference>
<dbReference type="PROSITE" id="PS00134">
    <property type="entry name" value="TRYPSIN_HIS"/>
    <property type="match status" value="1"/>
</dbReference>
<feature type="domain" description="P/Homo B" evidence="7">
    <location>
        <begin position="669"/>
        <end position="783"/>
    </location>
</feature>
<keyword evidence="3" id="KW-0378">Hydrolase</keyword>
<feature type="domain" description="PKD" evidence="5">
    <location>
        <begin position="478"/>
        <end position="565"/>
    </location>
</feature>
<keyword evidence="9" id="KW-1185">Reference proteome</keyword>
<name>A0ABT1QTZ2_9GAMM</name>
<evidence type="ECO:0000256" key="2">
    <source>
        <dbReference type="ARBA" id="ARBA00022670"/>
    </source>
</evidence>
<feature type="signal peptide" evidence="4">
    <location>
        <begin position="1"/>
        <end position="25"/>
    </location>
</feature>
<dbReference type="Gene3D" id="2.60.120.260">
    <property type="entry name" value="Galactose-binding domain-like"/>
    <property type="match status" value="1"/>
</dbReference>
<dbReference type="PANTHER" id="PTHR36234">
    <property type="entry name" value="LYSYL ENDOPEPTIDASE"/>
    <property type="match status" value="1"/>
</dbReference>
<keyword evidence="2" id="KW-0645">Protease</keyword>
<dbReference type="Gene3D" id="2.60.40.10">
    <property type="entry name" value="Immunoglobulins"/>
    <property type="match status" value="1"/>
</dbReference>
<gene>
    <name evidence="8" type="ORF">NM961_13505</name>
</gene>
<dbReference type="SUPFAM" id="SSF49299">
    <property type="entry name" value="PKD domain"/>
    <property type="match status" value="1"/>
</dbReference>
<dbReference type="RefSeq" id="WP_255914920.1">
    <property type="nucleotide sequence ID" value="NZ_JANFQO010000011.1"/>
</dbReference>
<dbReference type="PROSITE" id="PS51829">
    <property type="entry name" value="P_HOMO_B"/>
    <property type="match status" value="1"/>
</dbReference>
<evidence type="ECO:0000256" key="1">
    <source>
        <dbReference type="ARBA" id="ARBA00001913"/>
    </source>
</evidence>
<keyword evidence="4" id="KW-0732">Signal</keyword>
<dbReference type="PROSITE" id="PS50240">
    <property type="entry name" value="TRYPSIN_DOM"/>
    <property type="match status" value="1"/>
</dbReference>
<dbReference type="PROSITE" id="PS50093">
    <property type="entry name" value="PKD"/>
    <property type="match status" value="1"/>
</dbReference>
<dbReference type="Pfam" id="PF04151">
    <property type="entry name" value="PPC"/>
    <property type="match status" value="1"/>
</dbReference>
<evidence type="ECO:0000313" key="8">
    <source>
        <dbReference type="EMBL" id="MCQ4165731.1"/>
    </source>
</evidence>
<dbReference type="EMBL" id="JANFQO010000011">
    <property type="protein sequence ID" value="MCQ4165731.1"/>
    <property type="molecule type" value="Genomic_DNA"/>
</dbReference>
<dbReference type="InterPro" id="IPR009003">
    <property type="entry name" value="Peptidase_S1_PA"/>
</dbReference>
<dbReference type="PANTHER" id="PTHR36234:SF5">
    <property type="entry name" value="LYSYL ENDOPEPTIDASE"/>
    <property type="match status" value="1"/>
</dbReference>
<dbReference type="SMART" id="SM00089">
    <property type="entry name" value="PKD"/>
    <property type="match status" value="1"/>
</dbReference>
<dbReference type="InterPro" id="IPR001254">
    <property type="entry name" value="Trypsin_dom"/>
</dbReference>
<dbReference type="Gene3D" id="2.40.10.10">
    <property type="entry name" value="Trypsin-like serine proteases"/>
    <property type="match status" value="2"/>
</dbReference>
<proteinExistence type="predicted"/>
<dbReference type="InterPro" id="IPR008979">
    <property type="entry name" value="Galactose-bd-like_sf"/>
</dbReference>
<dbReference type="InterPro" id="IPR022409">
    <property type="entry name" value="PKD/Chitinase_dom"/>
</dbReference>
<evidence type="ECO:0000256" key="4">
    <source>
        <dbReference type="SAM" id="SignalP"/>
    </source>
</evidence>
<evidence type="ECO:0000256" key="3">
    <source>
        <dbReference type="ARBA" id="ARBA00022801"/>
    </source>
</evidence>
<organism evidence="8 9">
    <name type="scientific">Tahibacter harae</name>
    <dbReference type="NCBI Taxonomy" id="2963937"/>
    <lineage>
        <taxon>Bacteria</taxon>
        <taxon>Pseudomonadati</taxon>
        <taxon>Pseudomonadota</taxon>
        <taxon>Gammaproteobacteria</taxon>
        <taxon>Lysobacterales</taxon>
        <taxon>Rhodanobacteraceae</taxon>
        <taxon>Tahibacter</taxon>
    </lineage>
</organism>
<sequence length="783" mass="81333">MNPQYRFAALCMALGLAFAGTRAVAADAAPAAFSHSLRPLANVAHELMPAVDVAALAREDASRRASDLPPRFAAPIAVGITPAKAGTWEELDAQNLIWRLRISSPGAYSLNLGFTRYFMPEGGRLLVYPAGLRAGADPALVRRFDSKDNAEHGQLWTPIVAGDDIVVEVVVPRQQRHALELELSSVNHDYRGFNRVAAEISGGRAKDAGDVSGSCNVDVMCPEGDPYRDQIRSVAVYSTGGSTFCTGSLLNNTAQDKKPYFLTAAHCGINSGNAASLVVYWNFQNSYCRPVGSAASGQAGDGTTNQFQTGAFFRASYSPSDFTLVELDEAPSAAANVYFNGWDRRSQNFPSAFGIHHPATAEKRISLANGATATTSYNSTAEPGDGTHVQARWRPGIGVTEGGSSGSPLYSNEKRVIGQLHGGPSSCSATDTNKRDYYGRVSVSWTGGGSNATRLSNWLDPGNTGAQTLDGLNSGGGGNVPPTANFSYVVNALSVNFSDGSSDSDGSIAARNWNFGDGTTSTSANPAKTYAASGTYNVVLSVTDNGGASSSVTKAVTVGSVAGNTLSNGVPVNNISGAAGSQQTWTLAVPAGASNLKFVTSGGTGDADLYVKFGSAPTTASYDCRSQGSTNAETCTIATAQAGTYHVMVLGYSAFSGLSLTGSFSTGGGGTQTYTNTTDYAISDNATVDSPITVSGRSGNAPSNASVTVAIVHTYQGDLKVDLVAPDGTLYNIHNRSGGGTDNINKTVTLNLSSELLNGTWNLRVNDNAGGDTGRIDSWSITF</sequence>
<dbReference type="InterPro" id="IPR043504">
    <property type="entry name" value="Peptidase_S1_PA_chymotrypsin"/>
</dbReference>
<comment type="caution">
    <text evidence="8">The sequence shown here is derived from an EMBL/GenBank/DDBJ whole genome shotgun (WGS) entry which is preliminary data.</text>
</comment>
<dbReference type="SUPFAM" id="SSF49785">
    <property type="entry name" value="Galactose-binding domain-like"/>
    <property type="match status" value="1"/>
</dbReference>
<dbReference type="InterPro" id="IPR018114">
    <property type="entry name" value="TRYPSIN_HIS"/>
</dbReference>
<feature type="chain" id="PRO_5047490083" evidence="4">
    <location>
        <begin position="26"/>
        <end position="783"/>
    </location>
</feature>
<dbReference type="Proteomes" id="UP001165498">
    <property type="component" value="Unassembled WGS sequence"/>
</dbReference>
<evidence type="ECO:0000259" key="7">
    <source>
        <dbReference type="PROSITE" id="PS51829"/>
    </source>
</evidence>
<comment type="cofactor">
    <cofactor evidence="1">
        <name>Ca(2+)</name>
        <dbReference type="ChEBI" id="CHEBI:29108"/>
    </cofactor>
</comment>
<feature type="domain" description="Peptidase S1" evidence="6">
    <location>
        <begin position="200"/>
        <end position="464"/>
    </location>
</feature>
<dbReference type="SUPFAM" id="SSF50494">
    <property type="entry name" value="Trypsin-like serine proteases"/>
    <property type="match status" value="1"/>
</dbReference>
<evidence type="ECO:0000313" key="9">
    <source>
        <dbReference type="Proteomes" id="UP001165498"/>
    </source>
</evidence>
<dbReference type="CDD" id="cd00146">
    <property type="entry name" value="PKD"/>
    <property type="match status" value="1"/>
</dbReference>
<dbReference type="Pfam" id="PF18911">
    <property type="entry name" value="PKD_4"/>
    <property type="match status" value="1"/>
</dbReference>
<reference evidence="8" key="1">
    <citation type="submission" date="2022-07" db="EMBL/GenBank/DDBJ databases">
        <title>Tahibacter sp., a new gammaproteobacterium isolated from the silt sample collected at pig farm.</title>
        <authorList>
            <person name="Chen H."/>
        </authorList>
    </citation>
    <scope>NUCLEOTIDE SEQUENCE</scope>
    <source>
        <strain evidence="8">P2K</strain>
    </source>
</reference>
<dbReference type="InterPro" id="IPR002884">
    <property type="entry name" value="P_dom"/>
</dbReference>
<dbReference type="InterPro" id="IPR007280">
    <property type="entry name" value="Peptidase_C_arc/bac"/>
</dbReference>
<dbReference type="Gene3D" id="2.60.120.380">
    <property type="match status" value="1"/>
</dbReference>
<accession>A0ABT1QTZ2</accession>